<evidence type="ECO:0000313" key="3">
    <source>
        <dbReference type="Proteomes" id="UP000024836"/>
    </source>
</evidence>
<dbReference type="Pfam" id="PF09931">
    <property type="entry name" value="Phage_phiJL001_Gp84_N"/>
    <property type="match status" value="1"/>
</dbReference>
<comment type="caution">
    <text evidence="2">The sequence shown here is derived from an EMBL/GenBank/DDBJ whole genome shotgun (WGS) entry which is preliminary data.</text>
</comment>
<dbReference type="STRING" id="1461693.ATO10_02075"/>
<dbReference type="InterPro" id="IPR011928">
    <property type="entry name" value="Phage_phiJL001_Gp84"/>
</dbReference>
<gene>
    <name evidence="2" type="ORF">ATO10_02075</name>
</gene>
<reference evidence="2 3" key="1">
    <citation type="submission" date="2013-04" db="EMBL/GenBank/DDBJ databases">
        <title>Shimia sp. 22II-S11-Z10 Genome Sequencing.</title>
        <authorList>
            <person name="Lai Q."/>
            <person name="Li G."/>
            <person name="Shao Z."/>
        </authorList>
    </citation>
    <scope>NUCLEOTIDE SEQUENCE [LARGE SCALE GENOMIC DNA]</scope>
    <source>
        <strain evidence="3">22II-S11-Z10</strain>
    </source>
</reference>
<dbReference type="AlphaFoldDB" id="A0A058ZPI4"/>
<keyword evidence="3" id="KW-1185">Reference proteome</keyword>
<proteinExistence type="predicted"/>
<sequence length="295" mass="31833">MAIPSTLQAHLGSGATTVCRCWAVARRDGQVLGFTDHDSDIGFEGIAFKANSGMTARALSQTSGLSVDNTEALGALSDASVTEADILAGRFDGAVVRSWLVNWQSPEDRALQFSGTFGEVARSGGAFEAELRGLTEALNQPQGAIYQRPCTAILGDNKCKFDLNTDGYVANLSVETVIEARLFTFDGQDEFEPRWFEAGVLEVRSGPAKGLTGVIKNDRYADGVRRVELWESLRAVVNVGDQLKLTAGCDKRAETCRVKFSNFNNFRGFPHIPGEDWLISYPVKDGPNDGGSLNG</sequence>
<organism evidence="2 3">
    <name type="scientific">Actibacterium atlanticum</name>
    <dbReference type="NCBI Taxonomy" id="1461693"/>
    <lineage>
        <taxon>Bacteria</taxon>
        <taxon>Pseudomonadati</taxon>
        <taxon>Pseudomonadota</taxon>
        <taxon>Alphaproteobacteria</taxon>
        <taxon>Rhodobacterales</taxon>
        <taxon>Roseobacteraceae</taxon>
        <taxon>Actibacterium</taxon>
    </lineage>
</organism>
<dbReference type="PATRIC" id="fig|1461693.3.peg.430"/>
<dbReference type="EMBL" id="AQQY01000001">
    <property type="protein sequence ID" value="KCV83509.1"/>
    <property type="molecule type" value="Genomic_DNA"/>
</dbReference>
<accession>A0A058ZPI4</accession>
<evidence type="ECO:0000313" key="2">
    <source>
        <dbReference type="EMBL" id="KCV83509.1"/>
    </source>
</evidence>
<dbReference type="OrthoDB" id="1633386at2"/>
<dbReference type="Pfam" id="PF09356">
    <property type="entry name" value="Phage_BR0599"/>
    <property type="match status" value="1"/>
</dbReference>
<name>A0A058ZPI4_9RHOB</name>
<dbReference type="InterPro" id="IPR018964">
    <property type="entry name" value="Phage_phiJL001_Gp84_C"/>
</dbReference>
<dbReference type="Proteomes" id="UP000024836">
    <property type="component" value="Unassembled WGS sequence"/>
</dbReference>
<dbReference type="NCBIfam" id="TIGR02218">
    <property type="entry name" value="phg_TIGR02218"/>
    <property type="match status" value="1"/>
</dbReference>
<dbReference type="eggNOG" id="COG5449">
    <property type="taxonomic scope" value="Bacteria"/>
</dbReference>
<dbReference type="RefSeq" id="WP_035247362.1">
    <property type="nucleotide sequence ID" value="NZ_AQQY01000001.1"/>
</dbReference>
<feature type="domain" description="Bacteriophage phiJL001 Gp84 C-terminal" evidence="1">
    <location>
        <begin position="194"/>
        <end position="276"/>
    </location>
</feature>
<protein>
    <recommendedName>
        <fullName evidence="1">Bacteriophage phiJL001 Gp84 C-terminal domain-containing protein</fullName>
    </recommendedName>
</protein>
<evidence type="ECO:0000259" key="1">
    <source>
        <dbReference type="Pfam" id="PF09356"/>
    </source>
</evidence>